<gene>
    <name evidence="7" type="ORF">LV75_002570</name>
</gene>
<evidence type="ECO:0000259" key="6">
    <source>
        <dbReference type="PROSITE" id="PS50893"/>
    </source>
</evidence>
<keyword evidence="8" id="KW-1185">Reference proteome</keyword>
<proteinExistence type="predicted"/>
<protein>
    <submittedName>
        <fullName evidence="7">ABC-2 type transport system ATP-binding protein</fullName>
    </submittedName>
</protein>
<dbReference type="SUPFAM" id="SSF52540">
    <property type="entry name" value="P-loop containing nucleoside triphosphate hydrolases"/>
    <property type="match status" value="1"/>
</dbReference>
<name>A0ABT1IBQ3_9PSEU</name>
<dbReference type="SMART" id="SM00382">
    <property type="entry name" value="AAA"/>
    <property type="match status" value="1"/>
</dbReference>
<dbReference type="GO" id="GO:0005524">
    <property type="term" value="F:ATP binding"/>
    <property type="evidence" value="ECO:0007669"/>
    <property type="project" value="UniProtKB-KW"/>
</dbReference>
<dbReference type="Proteomes" id="UP001205185">
    <property type="component" value="Unassembled WGS sequence"/>
</dbReference>
<evidence type="ECO:0000313" key="8">
    <source>
        <dbReference type="Proteomes" id="UP001205185"/>
    </source>
</evidence>
<dbReference type="PROSITE" id="PS00211">
    <property type="entry name" value="ABC_TRANSPORTER_1"/>
    <property type="match status" value="1"/>
</dbReference>
<evidence type="ECO:0000313" key="7">
    <source>
        <dbReference type="EMBL" id="MCP2270069.1"/>
    </source>
</evidence>
<keyword evidence="2" id="KW-0813">Transport</keyword>
<dbReference type="InterPro" id="IPR027417">
    <property type="entry name" value="P-loop_NTPase"/>
</dbReference>
<dbReference type="EMBL" id="JAMTCO010000006">
    <property type="protein sequence ID" value="MCP2270069.1"/>
    <property type="molecule type" value="Genomic_DNA"/>
</dbReference>
<dbReference type="PROSITE" id="PS50893">
    <property type="entry name" value="ABC_TRANSPORTER_2"/>
    <property type="match status" value="1"/>
</dbReference>
<dbReference type="Pfam" id="PF00005">
    <property type="entry name" value="ABC_tran"/>
    <property type="match status" value="1"/>
</dbReference>
<evidence type="ECO:0000256" key="3">
    <source>
        <dbReference type="ARBA" id="ARBA00022741"/>
    </source>
</evidence>
<dbReference type="RefSeq" id="WP_253887059.1">
    <property type="nucleotide sequence ID" value="NZ_BAAAVB010000013.1"/>
</dbReference>
<keyword evidence="3" id="KW-0547">Nucleotide-binding</keyword>
<dbReference type="InterPro" id="IPR003593">
    <property type="entry name" value="AAA+_ATPase"/>
</dbReference>
<dbReference type="InterPro" id="IPR017871">
    <property type="entry name" value="ABC_transporter-like_CS"/>
</dbReference>
<evidence type="ECO:0000256" key="1">
    <source>
        <dbReference type="ARBA" id="ARBA00004202"/>
    </source>
</evidence>
<dbReference type="PANTHER" id="PTHR42711:SF19">
    <property type="entry name" value="DOXORUBICIN RESISTANCE ATP-BINDING PROTEIN DRRA"/>
    <property type="match status" value="1"/>
</dbReference>
<accession>A0ABT1IBQ3</accession>
<dbReference type="InterPro" id="IPR050763">
    <property type="entry name" value="ABC_transporter_ATP-binding"/>
</dbReference>
<dbReference type="Gene3D" id="3.40.50.300">
    <property type="entry name" value="P-loop containing nucleotide triphosphate hydrolases"/>
    <property type="match status" value="1"/>
</dbReference>
<comment type="subcellular location">
    <subcellularLocation>
        <location evidence="1">Cell membrane</location>
        <topology evidence="1">Peripheral membrane protein</topology>
    </subcellularLocation>
</comment>
<evidence type="ECO:0000256" key="4">
    <source>
        <dbReference type="ARBA" id="ARBA00022840"/>
    </source>
</evidence>
<evidence type="ECO:0000256" key="5">
    <source>
        <dbReference type="ARBA" id="ARBA00023251"/>
    </source>
</evidence>
<keyword evidence="5" id="KW-0046">Antibiotic resistance</keyword>
<dbReference type="InterPro" id="IPR003439">
    <property type="entry name" value="ABC_transporter-like_ATP-bd"/>
</dbReference>
<reference evidence="7 8" key="1">
    <citation type="submission" date="2022-06" db="EMBL/GenBank/DDBJ databases">
        <title>Genomic Encyclopedia of Archaeal and Bacterial Type Strains, Phase II (KMG-II): from individual species to whole genera.</title>
        <authorList>
            <person name="Goeker M."/>
        </authorList>
    </citation>
    <scope>NUCLEOTIDE SEQUENCE [LARGE SCALE GENOMIC DNA]</scope>
    <source>
        <strain evidence="7 8">DSM 44255</strain>
    </source>
</reference>
<evidence type="ECO:0000256" key="2">
    <source>
        <dbReference type="ARBA" id="ARBA00022448"/>
    </source>
</evidence>
<feature type="domain" description="ABC transporter" evidence="6">
    <location>
        <begin position="21"/>
        <end position="251"/>
    </location>
</feature>
<comment type="caution">
    <text evidence="7">The sequence shown here is derived from an EMBL/GenBank/DDBJ whole genome shotgun (WGS) entry which is preliminary data.</text>
</comment>
<keyword evidence="4 7" id="KW-0067">ATP-binding</keyword>
<organism evidence="7 8">
    <name type="scientific">Actinokineospora diospyrosa</name>
    <dbReference type="NCBI Taxonomy" id="103728"/>
    <lineage>
        <taxon>Bacteria</taxon>
        <taxon>Bacillati</taxon>
        <taxon>Actinomycetota</taxon>
        <taxon>Actinomycetes</taxon>
        <taxon>Pseudonocardiales</taxon>
        <taxon>Pseudonocardiaceae</taxon>
        <taxon>Actinokineospora</taxon>
    </lineage>
</organism>
<sequence length="333" mass="35207">MTDQDQRGGRTERTTTTRSRVEVVDLGKSYGEVTALTGVNLRVAAGTVVAVLGHNGAGKTTLVDILATRITPSTGTATVCGFDVRKSGHEVRRRIALTGQTAAVDQTLSGRGNLVLVARLLGAPARAARARADELIDVFDLADAADRLALTYSGGMRRRLDLAACLVGAPQVLFLDEPTTGLDPVSRTGLWATVRHLAREGTTVVLTTQYLEEADQLADRIVVLAGGAVVAQGTPPELKAHVGARTATVTFPDTFSAQWAVDEFRRLGLTPTLVARTVRAPVPTAALVVSLVRALDRYGLAILDLTITEPTLDEVYLALHNTGWAAWGTGATP</sequence>
<dbReference type="PANTHER" id="PTHR42711">
    <property type="entry name" value="ABC TRANSPORTER ATP-BINDING PROTEIN"/>
    <property type="match status" value="1"/>
</dbReference>